<dbReference type="InterPro" id="IPR022764">
    <property type="entry name" value="Peptidase_S54_rhomboid_dom"/>
</dbReference>
<dbReference type="InterPro" id="IPR051739">
    <property type="entry name" value="Rhomboid_IM_Serine_Proteases"/>
</dbReference>
<dbReference type="GO" id="GO:0016020">
    <property type="term" value="C:membrane"/>
    <property type="evidence" value="ECO:0007669"/>
    <property type="project" value="UniProtKB-SubCell"/>
</dbReference>
<sequence>MEQPRDKEEQPDGVLEMGCYEKFHRLVSKWMLPEHLREKYLERANCFPPPIFIILISIAELAVFIYYAVWKPQKQWVTLDEGIWNSPLTYKPESRNEAWRFISYMFVHAGVQHILGNLLMQLVVGIALELVHKGFEVGMVYLSGVLAGSLASSIFDPLSALVGASGGVYALLGGYFMNAVVNFREMIPLIGVFRILFIVVFGRFSYLCFGLFVSFVAHFGGIVAGMTVGYVFFSAYNEKLLKDPRFWLCIVGYTIFVLFAVFFNIFLSPAP</sequence>
<feature type="transmembrane region" description="Helical" evidence="15">
    <location>
        <begin position="47"/>
        <end position="69"/>
    </location>
</feature>
<accession>A0A3Q4ML97</accession>
<dbReference type="InterPro" id="IPR017213">
    <property type="entry name" value="Peptidase_S54_rhomboid_met"/>
</dbReference>
<dbReference type="OMA" id="VCCDQLM"/>
<dbReference type="STRING" id="32507.ENSNBRP00000013574"/>
<dbReference type="PANTHER" id="PTHR45840:SF6">
    <property type="entry name" value="RHOMBOID-RELATED PROTEIN 2"/>
    <property type="match status" value="1"/>
</dbReference>
<dbReference type="AlphaFoldDB" id="A0A3Q4ML97"/>
<evidence type="ECO:0000256" key="13">
    <source>
        <dbReference type="PIRNR" id="PIRNR037470"/>
    </source>
</evidence>
<keyword evidence="10 15" id="KW-0472">Membrane</keyword>
<feature type="domain" description="Peptidase S54 rhomboid" evidence="16">
    <location>
        <begin position="96"/>
        <end position="234"/>
    </location>
</feature>
<evidence type="ECO:0000256" key="14">
    <source>
        <dbReference type="PIRSR" id="PIRSR037470-50"/>
    </source>
</evidence>
<evidence type="ECO:0000256" key="1">
    <source>
        <dbReference type="ARBA" id="ARBA00000156"/>
    </source>
</evidence>
<feature type="transmembrane region" description="Helical" evidence="15">
    <location>
        <begin position="212"/>
        <end position="233"/>
    </location>
</feature>
<feature type="transmembrane region" description="Helical" evidence="15">
    <location>
        <begin position="135"/>
        <end position="155"/>
    </location>
</feature>
<evidence type="ECO:0000256" key="11">
    <source>
        <dbReference type="ARBA" id="ARBA00058540"/>
    </source>
</evidence>
<organism evidence="17 18">
    <name type="scientific">Neolamprologus brichardi</name>
    <name type="common">Fairy cichlid</name>
    <name type="synonym">Lamprologus brichardi</name>
    <dbReference type="NCBI Taxonomy" id="32507"/>
    <lineage>
        <taxon>Eukaryota</taxon>
        <taxon>Metazoa</taxon>
        <taxon>Chordata</taxon>
        <taxon>Craniata</taxon>
        <taxon>Vertebrata</taxon>
        <taxon>Euteleostomi</taxon>
        <taxon>Actinopterygii</taxon>
        <taxon>Neopterygii</taxon>
        <taxon>Teleostei</taxon>
        <taxon>Neoteleostei</taxon>
        <taxon>Acanthomorphata</taxon>
        <taxon>Ovalentaria</taxon>
        <taxon>Cichlomorphae</taxon>
        <taxon>Cichliformes</taxon>
        <taxon>Cichlidae</taxon>
        <taxon>African cichlids</taxon>
        <taxon>Pseudocrenilabrinae</taxon>
        <taxon>Lamprologini</taxon>
        <taxon>Neolamprologus</taxon>
    </lineage>
</organism>
<evidence type="ECO:0000256" key="7">
    <source>
        <dbReference type="ARBA" id="ARBA00022801"/>
    </source>
</evidence>
<name>A0A3Q4ML97_NEOBR</name>
<dbReference type="Gene3D" id="1.20.1540.10">
    <property type="entry name" value="Rhomboid-like"/>
    <property type="match status" value="1"/>
</dbReference>
<dbReference type="Proteomes" id="UP000261580">
    <property type="component" value="Unassembled WGS sequence"/>
</dbReference>
<keyword evidence="7 13" id="KW-0378">Hydrolase</keyword>
<keyword evidence="8 13" id="KW-0720">Serine protease</keyword>
<reference evidence="17" key="2">
    <citation type="submission" date="2025-09" db="UniProtKB">
        <authorList>
            <consortium name="Ensembl"/>
        </authorList>
    </citation>
    <scope>IDENTIFICATION</scope>
</reference>
<keyword evidence="6 15" id="KW-0812">Transmembrane</keyword>
<comment type="catalytic activity">
    <reaction evidence="1 13">
        <text>Cleaves type-1 transmembrane domains using a catalytic dyad composed of serine and histidine that are contributed by different transmembrane domains.</text>
        <dbReference type="EC" id="3.4.21.105"/>
    </reaction>
</comment>
<keyword evidence="18" id="KW-1185">Reference proteome</keyword>
<comment type="similarity">
    <text evidence="3 13">Belongs to the peptidase S54 family.</text>
</comment>
<evidence type="ECO:0000256" key="12">
    <source>
        <dbReference type="ARBA" id="ARBA00069178"/>
    </source>
</evidence>
<comment type="function">
    <text evidence="11">Involved in regulated intramembrane proteolysis and the subsequent release of functional polypeptides from their membrane anchors. Known substrate: EFNB3.</text>
</comment>
<feature type="active site" evidence="14">
    <location>
        <position position="218"/>
    </location>
</feature>
<dbReference type="EC" id="3.4.21.105" evidence="4 13"/>
<evidence type="ECO:0000256" key="9">
    <source>
        <dbReference type="ARBA" id="ARBA00022989"/>
    </source>
</evidence>
<proteinExistence type="inferred from homology"/>
<dbReference type="GeneTree" id="ENSGT00940000159442"/>
<evidence type="ECO:0000256" key="2">
    <source>
        <dbReference type="ARBA" id="ARBA00004141"/>
    </source>
</evidence>
<reference evidence="17" key="1">
    <citation type="submission" date="2025-08" db="UniProtKB">
        <authorList>
            <consortium name="Ensembl"/>
        </authorList>
    </citation>
    <scope>IDENTIFICATION</scope>
</reference>
<evidence type="ECO:0000256" key="15">
    <source>
        <dbReference type="SAM" id="Phobius"/>
    </source>
</evidence>
<dbReference type="SUPFAM" id="SSF144091">
    <property type="entry name" value="Rhomboid-like"/>
    <property type="match status" value="1"/>
</dbReference>
<keyword evidence="9 15" id="KW-1133">Transmembrane helix</keyword>
<evidence type="ECO:0000313" key="17">
    <source>
        <dbReference type="Ensembl" id="ENSNBRP00000013574.1"/>
    </source>
</evidence>
<evidence type="ECO:0000256" key="4">
    <source>
        <dbReference type="ARBA" id="ARBA00013039"/>
    </source>
</evidence>
<feature type="transmembrane region" description="Helical" evidence="15">
    <location>
        <begin position="187"/>
        <end position="206"/>
    </location>
</feature>
<evidence type="ECO:0000259" key="16">
    <source>
        <dbReference type="Pfam" id="PF01694"/>
    </source>
</evidence>
<dbReference type="Pfam" id="PF01694">
    <property type="entry name" value="Rhomboid"/>
    <property type="match status" value="1"/>
</dbReference>
<comment type="subcellular location">
    <subcellularLocation>
        <location evidence="2">Membrane</location>
        <topology evidence="2">Multi-pass membrane protein</topology>
    </subcellularLocation>
</comment>
<evidence type="ECO:0000256" key="8">
    <source>
        <dbReference type="ARBA" id="ARBA00022825"/>
    </source>
</evidence>
<evidence type="ECO:0000256" key="5">
    <source>
        <dbReference type="ARBA" id="ARBA00022670"/>
    </source>
</evidence>
<feature type="transmembrane region" description="Helical" evidence="15">
    <location>
        <begin position="161"/>
        <end position="180"/>
    </location>
</feature>
<dbReference type="Bgee" id="ENSNBRG00000010511">
    <property type="expression patterns" value="Expressed in zone of skin and 2 other cell types or tissues"/>
</dbReference>
<dbReference type="GO" id="GO:0006508">
    <property type="term" value="P:proteolysis"/>
    <property type="evidence" value="ECO:0007669"/>
    <property type="project" value="UniProtKB-KW"/>
</dbReference>
<dbReference type="FunFam" id="1.20.1540.10:FF:000007">
    <property type="entry name" value="Rhomboid like 2"/>
    <property type="match status" value="1"/>
</dbReference>
<feature type="transmembrane region" description="Helical" evidence="15">
    <location>
        <begin position="101"/>
        <end position="128"/>
    </location>
</feature>
<evidence type="ECO:0000313" key="18">
    <source>
        <dbReference type="Proteomes" id="UP000261580"/>
    </source>
</evidence>
<evidence type="ECO:0000256" key="10">
    <source>
        <dbReference type="ARBA" id="ARBA00023136"/>
    </source>
</evidence>
<protein>
    <recommendedName>
        <fullName evidence="12 13">Rhomboid-related protein 2</fullName>
        <ecNumber evidence="4 13">3.4.21.105</ecNumber>
    </recommendedName>
</protein>
<dbReference type="PANTHER" id="PTHR45840">
    <property type="entry name" value="RHOMBOID-RELATED PROTEIN"/>
    <property type="match status" value="1"/>
</dbReference>
<evidence type="ECO:0000256" key="3">
    <source>
        <dbReference type="ARBA" id="ARBA00009045"/>
    </source>
</evidence>
<dbReference type="Ensembl" id="ENSNBRT00000013949.1">
    <property type="protein sequence ID" value="ENSNBRP00000013574.1"/>
    <property type="gene ID" value="ENSNBRG00000010511.1"/>
</dbReference>
<dbReference type="PIRSF" id="PIRSF037470">
    <property type="entry name" value="Rhomboid"/>
    <property type="match status" value="1"/>
</dbReference>
<dbReference type="InterPro" id="IPR035952">
    <property type="entry name" value="Rhomboid-like_sf"/>
</dbReference>
<feature type="active site" description="Nucleophile" evidence="14">
    <location>
        <position position="165"/>
    </location>
</feature>
<feature type="transmembrane region" description="Helical" evidence="15">
    <location>
        <begin position="245"/>
        <end position="267"/>
    </location>
</feature>
<keyword evidence="5 13" id="KW-0645">Protease</keyword>
<evidence type="ECO:0000256" key="6">
    <source>
        <dbReference type="ARBA" id="ARBA00022692"/>
    </source>
</evidence>
<dbReference type="GO" id="GO:0004252">
    <property type="term" value="F:serine-type endopeptidase activity"/>
    <property type="evidence" value="ECO:0007669"/>
    <property type="project" value="UniProtKB-UniRule"/>
</dbReference>